<dbReference type="RefSeq" id="WP_197743859.1">
    <property type="nucleotide sequence ID" value="NZ_LR778175.1"/>
</dbReference>
<name>A0A7G1QA16_9GAMM</name>
<organism evidence="1 2">
    <name type="scientific">Candidatus Nitrosacidococcus tergens</name>
    <dbReference type="NCBI Taxonomy" id="553981"/>
    <lineage>
        <taxon>Bacteria</taxon>
        <taxon>Pseudomonadati</taxon>
        <taxon>Pseudomonadota</taxon>
        <taxon>Gammaproteobacteria</taxon>
        <taxon>Chromatiales</taxon>
        <taxon>Chromatiaceae</taxon>
        <taxon>Candidatus Nitrosacidococcus</taxon>
    </lineage>
</organism>
<sequence>MGRSATHNKRDTVLKCIGLAILLFRLSLATGSEPRRACPHVPEPMIYDLVRGLCPSRGELEINTLTQYNPSDGGVTPSPEIEYAFWDGYAVELEVDTNIPVGPGHSEGNMRIADYKPSLQGTFGYHNSHFAHGWQFTGEYFTDGKGFSNTAIYLLEYQFNKHWSIFSMAGVRRSDFFSNVFYKGIVNQNLFYTFSSGLILGLEVNWVYKPNFPSNSDNLIVMPEVHKELTEHINLQFGVGLERTKHQDSLNTGMRFVYTF</sequence>
<evidence type="ECO:0000313" key="2">
    <source>
        <dbReference type="Proteomes" id="UP000516072"/>
    </source>
</evidence>
<proteinExistence type="predicted"/>
<dbReference type="AlphaFoldDB" id="A0A7G1QA16"/>
<dbReference type="KEGG" id="ntg:NSCAC_1142"/>
<keyword evidence="2" id="KW-1185">Reference proteome</keyword>
<evidence type="ECO:0000313" key="1">
    <source>
        <dbReference type="EMBL" id="CAB1276378.1"/>
    </source>
</evidence>
<gene>
    <name evidence="1" type="ORF">NSCAC_1142</name>
</gene>
<dbReference type="Proteomes" id="UP000516072">
    <property type="component" value="Chromosome"/>
</dbReference>
<reference evidence="1 2" key="1">
    <citation type="submission" date="2020-03" db="EMBL/GenBank/DDBJ databases">
        <authorList>
            <person name="Picone N."/>
        </authorList>
    </citation>
    <scope>NUCLEOTIDE SEQUENCE [LARGE SCALE GENOMIC DNA]</scope>
    <source>
        <strain evidence="1">NSCAC1</strain>
    </source>
</reference>
<accession>A0A7G1QA16</accession>
<dbReference type="EMBL" id="LR778175">
    <property type="protein sequence ID" value="CAB1276378.1"/>
    <property type="molecule type" value="Genomic_DNA"/>
</dbReference>
<protein>
    <submittedName>
        <fullName evidence="1">Uncharacterized protein</fullName>
    </submittedName>
</protein>